<dbReference type="AlphaFoldDB" id="A0A9X3WAJ7"/>
<reference evidence="2" key="1">
    <citation type="submission" date="2022-06" db="EMBL/GenBank/DDBJ databases">
        <title>Aquibacillus sp. a new bacterium isolated from soil saline samples.</title>
        <authorList>
            <person name="Galisteo C."/>
            <person name="De La Haba R."/>
            <person name="Sanchez-Porro C."/>
            <person name="Ventosa A."/>
        </authorList>
    </citation>
    <scope>NUCLEOTIDE SEQUENCE</scope>
    <source>
        <strain evidence="2">3ASR75-54</strain>
    </source>
</reference>
<keyword evidence="1" id="KW-0812">Transmembrane</keyword>
<organism evidence="2 3">
    <name type="scientific">Aquibacillus salsiterrae</name>
    <dbReference type="NCBI Taxonomy" id="2950439"/>
    <lineage>
        <taxon>Bacteria</taxon>
        <taxon>Bacillati</taxon>
        <taxon>Bacillota</taxon>
        <taxon>Bacilli</taxon>
        <taxon>Bacillales</taxon>
        <taxon>Bacillaceae</taxon>
        <taxon>Aquibacillus</taxon>
    </lineage>
</organism>
<comment type="caution">
    <text evidence="2">The sequence shown here is derived from an EMBL/GenBank/DDBJ whole genome shotgun (WGS) entry which is preliminary data.</text>
</comment>
<proteinExistence type="predicted"/>
<gene>
    <name evidence="2" type="ORF">NC799_01780</name>
</gene>
<dbReference type="EMBL" id="JAMQKC010000001">
    <property type="protein sequence ID" value="MDC3415640.1"/>
    <property type="molecule type" value="Genomic_DNA"/>
</dbReference>
<feature type="transmembrane region" description="Helical" evidence="1">
    <location>
        <begin position="69"/>
        <end position="88"/>
    </location>
</feature>
<protein>
    <submittedName>
        <fullName evidence="2">TIGR04086 family membrane protein</fullName>
    </submittedName>
</protein>
<feature type="transmembrane region" description="Helical" evidence="1">
    <location>
        <begin position="43"/>
        <end position="62"/>
    </location>
</feature>
<sequence length="127" mass="13250">MAKTRMIALVYGWITVLAVMVFASLVLSLLLRFTSLGASTMTLTTLIVSIIALFAGGLVAGLKGKEKGWILGGLTGIGFTVLILLYQYLGYSGGFNLSQMLHHVGFLVAALVGGVLGVNMSSGPAEK</sequence>
<dbReference type="Pfam" id="PF12670">
    <property type="entry name" value="DUF3792"/>
    <property type="match status" value="1"/>
</dbReference>
<dbReference type="InterPro" id="IPR023804">
    <property type="entry name" value="DUF3792_TM"/>
</dbReference>
<accession>A0A9X3WAJ7</accession>
<feature type="transmembrane region" description="Helical" evidence="1">
    <location>
        <begin position="7"/>
        <end position="31"/>
    </location>
</feature>
<feature type="transmembrane region" description="Helical" evidence="1">
    <location>
        <begin position="100"/>
        <end position="118"/>
    </location>
</feature>
<keyword evidence="3" id="KW-1185">Reference proteome</keyword>
<evidence type="ECO:0000313" key="3">
    <source>
        <dbReference type="Proteomes" id="UP001145069"/>
    </source>
</evidence>
<keyword evidence="1" id="KW-0472">Membrane</keyword>
<dbReference type="NCBIfam" id="TIGR04086">
    <property type="entry name" value="TIGR04086_membr"/>
    <property type="match status" value="1"/>
</dbReference>
<evidence type="ECO:0000256" key="1">
    <source>
        <dbReference type="SAM" id="Phobius"/>
    </source>
</evidence>
<name>A0A9X3WAJ7_9BACI</name>
<evidence type="ECO:0000313" key="2">
    <source>
        <dbReference type="EMBL" id="MDC3415640.1"/>
    </source>
</evidence>
<keyword evidence="1" id="KW-1133">Transmembrane helix</keyword>
<dbReference type="Proteomes" id="UP001145069">
    <property type="component" value="Unassembled WGS sequence"/>
</dbReference>
<dbReference type="RefSeq" id="WP_272444597.1">
    <property type="nucleotide sequence ID" value="NZ_JAMQKC010000001.1"/>
</dbReference>